<protein>
    <submittedName>
        <fullName evidence="1">Uncharacterized protein</fullName>
    </submittedName>
</protein>
<sequence length="129" mass="14385">MSLFLWNPASRISVQLPELDCCDGIIKCGIGWDGESDAHKVFAVLSVKKDESKMMGSIYSSETNPWKAIEEYDLFDWIGEFVCGRMRVLRSGWIETFDLKSGVFGRIELPESVHGLYPTVDVDSDTGGA</sequence>
<organism evidence="1">
    <name type="scientific">Salvia splendens</name>
    <name type="common">Scarlet sage</name>
    <dbReference type="NCBI Taxonomy" id="180675"/>
    <lineage>
        <taxon>Eukaryota</taxon>
        <taxon>Viridiplantae</taxon>
        <taxon>Streptophyta</taxon>
        <taxon>Embryophyta</taxon>
        <taxon>Tracheophyta</taxon>
        <taxon>Spermatophyta</taxon>
        <taxon>Magnoliopsida</taxon>
        <taxon>eudicotyledons</taxon>
        <taxon>Gunneridae</taxon>
        <taxon>Pentapetalae</taxon>
        <taxon>asterids</taxon>
        <taxon>lamiids</taxon>
        <taxon>Lamiales</taxon>
        <taxon>Lamiaceae</taxon>
        <taxon>Nepetoideae</taxon>
        <taxon>Mentheae</taxon>
        <taxon>Salviinae</taxon>
        <taxon>Salvia</taxon>
        <taxon>Salvia subgen. Calosphace</taxon>
        <taxon>core Calosphace</taxon>
    </lineage>
</organism>
<name>A0A8X8XD17_SALSN</name>
<reference evidence="1" key="2">
    <citation type="submission" date="2020-08" db="EMBL/GenBank/DDBJ databases">
        <title>Plant Genome Project.</title>
        <authorList>
            <person name="Zhang R.-G."/>
        </authorList>
    </citation>
    <scope>NUCLEOTIDE SEQUENCE</scope>
    <source>
        <strain evidence="1">Huo1</strain>
        <tissue evidence="1">Leaf</tissue>
    </source>
</reference>
<keyword evidence="2" id="KW-1185">Reference proteome</keyword>
<proteinExistence type="predicted"/>
<gene>
    <name evidence="1" type="ORF">SASPL_127420</name>
</gene>
<dbReference type="Proteomes" id="UP000298416">
    <property type="component" value="Unassembled WGS sequence"/>
</dbReference>
<dbReference type="AlphaFoldDB" id="A0A8X8XD17"/>
<evidence type="ECO:0000313" key="2">
    <source>
        <dbReference type="Proteomes" id="UP000298416"/>
    </source>
</evidence>
<dbReference type="EMBL" id="PNBA02000010">
    <property type="protein sequence ID" value="KAG6409381.1"/>
    <property type="molecule type" value="Genomic_DNA"/>
</dbReference>
<evidence type="ECO:0000313" key="1">
    <source>
        <dbReference type="EMBL" id="KAG6409381.1"/>
    </source>
</evidence>
<reference evidence="1" key="1">
    <citation type="submission" date="2018-01" db="EMBL/GenBank/DDBJ databases">
        <authorList>
            <person name="Mao J.F."/>
        </authorList>
    </citation>
    <scope>NUCLEOTIDE SEQUENCE</scope>
    <source>
        <strain evidence="1">Huo1</strain>
        <tissue evidence="1">Leaf</tissue>
    </source>
</reference>
<accession>A0A8X8XD17</accession>
<comment type="caution">
    <text evidence="1">The sequence shown here is derived from an EMBL/GenBank/DDBJ whole genome shotgun (WGS) entry which is preliminary data.</text>
</comment>